<feature type="chain" id="PRO_5003102831" evidence="2">
    <location>
        <begin position="25"/>
        <end position="97"/>
    </location>
</feature>
<dbReference type="GO" id="GO:0009958">
    <property type="term" value="P:positive gravitropism"/>
    <property type="evidence" value="ECO:0007669"/>
    <property type="project" value="EnsemblPlants"/>
</dbReference>
<name>D7M7F5_ARALL</name>
<accession>D7M7F5</accession>
<proteinExistence type="predicted"/>
<sequence length="97" mass="10944">MKKTILKLMTLVLGFFFLIYLLQGPRGGSKNGDLLIARKLIALEPIETKNVARSLEDSISTDLEREVDHLMQHEYPSPVKPRKRTPVHNGVPINTGH</sequence>
<feature type="region of interest" description="Disordered" evidence="1">
    <location>
        <begin position="74"/>
        <end position="97"/>
    </location>
</feature>
<feature type="signal peptide" evidence="2">
    <location>
        <begin position="1"/>
        <end position="24"/>
    </location>
</feature>
<gene>
    <name evidence="3" type="ORF">ARALYDRAFT_488415</name>
</gene>
<protein>
    <submittedName>
        <fullName evidence="3">Uncharacterized protein</fullName>
    </submittedName>
</protein>
<dbReference type="Proteomes" id="UP000008694">
    <property type="component" value="Unassembled WGS sequence"/>
</dbReference>
<organism evidence="4">
    <name type="scientific">Arabidopsis lyrata subsp. lyrata</name>
    <name type="common">Lyre-leaved rock-cress</name>
    <dbReference type="NCBI Taxonomy" id="81972"/>
    <lineage>
        <taxon>Eukaryota</taxon>
        <taxon>Viridiplantae</taxon>
        <taxon>Streptophyta</taxon>
        <taxon>Embryophyta</taxon>
        <taxon>Tracheophyta</taxon>
        <taxon>Spermatophyta</taxon>
        <taxon>Magnoliopsida</taxon>
        <taxon>eudicotyledons</taxon>
        <taxon>Gunneridae</taxon>
        <taxon>Pentapetalae</taxon>
        <taxon>rosids</taxon>
        <taxon>malvids</taxon>
        <taxon>Brassicales</taxon>
        <taxon>Brassicaceae</taxon>
        <taxon>Camelineae</taxon>
        <taxon>Arabidopsis</taxon>
    </lineage>
</organism>
<dbReference type="Gramene" id="fgenesh2_kg.6__1549__AT5G15725.1">
    <property type="protein sequence ID" value="fgenesh2_kg.6__1549__AT5G15725.1"/>
    <property type="gene ID" value="fgenesh2_kg.6__1549__AT5G15725.1"/>
</dbReference>
<keyword evidence="2" id="KW-0732">Signal</keyword>
<dbReference type="HOGENOM" id="CLU_2375704_0_0_1"/>
<keyword evidence="4" id="KW-1185">Reference proteome</keyword>
<evidence type="ECO:0000256" key="1">
    <source>
        <dbReference type="SAM" id="MobiDB-lite"/>
    </source>
</evidence>
<dbReference type="KEGG" id="aly:9309807"/>
<dbReference type="AlphaFoldDB" id="D7M7F5"/>
<dbReference type="OrthoDB" id="1077183at2759"/>
<dbReference type="EMBL" id="GL348718">
    <property type="protein sequence ID" value="EFH47939.1"/>
    <property type="molecule type" value="Genomic_DNA"/>
</dbReference>
<dbReference type="STRING" id="81972.D7M7F5"/>
<evidence type="ECO:0000313" key="3">
    <source>
        <dbReference type="EMBL" id="EFH47939.1"/>
    </source>
</evidence>
<reference evidence="4" key="1">
    <citation type="journal article" date="2011" name="Nat. Genet.">
        <title>The Arabidopsis lyrata genome sequence and the basis of rapid genome size change.</title>
        <authorList>
            <person name="Hu T.T."/>
            <person name="Pattyn P."/>
            <person name="Bakker E.G."/>
            <person name="Cao J."/>
            <person name="Cheng J.-F."/>
            <person name="Clark R.M."/>
            <person name="Fahlgren N."/>
            <person name="Fawcett J.A."/>
            <person name="Grimwood J."/>
            <person name="Gundlach H."/>
            <person name="Haberer G."/>
            <person name="Hollister J.D."/>
            <person name="Ossowski S."/>
            <person name="Ottilar R.P."/>
            <person name="Salamov A.A."/>
            <person name="Schneeberger K."/>
            <person name="Spannagl M."/>
            <person name="Wang X."/>
            <person name="Yang L."/>
            <person name="Nasrallah M.E."/>
            <person name="Bergelson J."/>
            <person name="Carrington J.C."/>
            <person name="Gaut B.S."/>
            <person name="Schmutz J."/>
            <person name="Mayer K.F.X."/>
            <person name="Van de Peer Y."/>
            <person name="Grigoriev I.V."/>
            <person name="Nordborg M."/>
            <person name="Weigel D."/>
            <person name="Guo Y.-L."/>
        </authorList>
    </citation>
    <scope>NUCLEOTIDE SEQUENCE [LARGE SCALE GENOMIC DNA]</scope>
    <source>
        <strain evidence="4">cv. MN47</strain>
    </source>
</reference>
<evidence type="ECO:0000313" key="4">
    <source>
        <dbReference type="Proteomes" id="UP000008694"/>
    </source>
</evidence>
<evidence type="ECO:0000256" key="2">
    <source>
        <dbReference type="SAM" id="SignalP"/>
    </source>
</evidence>